<keyword evidence="6" id="KW-1185">Reference proteome</keyword>
<keyword evidence="3" id="KW-0479">Metal-binding</keyword>
<accession>A8I165</accession>
<dbReference type="KEGG" id="azc:AZC_1339"/>
<dbReference type="STRING" id="438753.AZC_1339"/>
<reference evidence="5 6" key="4">
    <citation type="journal article" date="2009" name="Appl. Environ. Microbiol.">
        <title>Comparative genome-wide transcriptional profiling of Azorhizobium caulinodans ORS571 grown under free-living and symbiotic conditions.</title>
        <authorList>
            <person name="Tsukada S."/>
            <person name="Aono T."/>
            <person name="Akiba N."/>
            <person name="Lee KB."/>
            <person name="Liu CT."/>
            <person name="Toyazaki H."/>
            <person name="Oyaizu H."/>
        </authorList>
    </citation>
    <scope>NUCLEOTIDE SEQUENCE [LARGE SCALE GENOMIC DNA]</scope>
    <source>
        <strain evidence="6">ATCC 43989 / DSM 5975 / JCM 20966 / LMG 6465 / NBRC 14845 / NCIMB 13405 / ORS 571</strain>
    </source>
</reference>
<reference evidence="5 6" key="3">
    <citation type="journal article" date="2008" name="BMC Genomics">
        <title>The genome of the versatile nitrogen fixer Azorhizobium caulinodans ORS571.</title>
        <authorList>
            <person name="Lee KB."/>
            <person name="Backer P.D."/>
            <person name="Aono T."/>
            <person name="Liu CT."/>
            <person name="Suzuki S."/>
            <person name="Suzuki T."/>
            <person name="Kaneko T."/>
            <person name="Yamada M."/>
            <person name="Tabata S."/>
            <person name="Kupfer D.M."/>
            <person name="Najar F.Z."/>
            <person name="Wiley G.B."/>
            <person name="Roe B."/>
            <person name="Binnewies T.T."/>
            <person name="Ussery D.W."/>
            <person name="D'Haeze W."/>
            <person name="Herder J.D."/>
            <person name="Gevers D."/>
            <person name="Vereecke D."/>
            <person name="Holsters M."/>
            <person name="Oyaizu H."/>
        </authorList>
    </citation>
    <scope>NUCLEOTIDE SEQUENCE [LARGE SCALE GENOMIC DNA]</scope>
    <source>
        <strain evidence="6">ATCC 43989 / DSM 5975 / JCM 20966 / LMG 6465 / NBRC 14845 / NCIMB 13405 / ORS 571</strain>
    </source>
</reference>
<dbReference type="EMBL" id="AP009384">
    <property type="protein sequence ID" value="BAF87337.1"/>
    <property type="molecule type" value="Genomic_DNA"/>
</dbReference>
<dbReference type="RefSeq" id="WP_012169867.1">
    <property type="nucleotide sequence ID" value="NC_009937.1"/>
</dbReference>
<dbReference type="FunFam" id="3.40.30.10:FF:000013">
    <property type="entry name" value="Blast:Protein SCO1 homolog, mitochondrial"/>
    <property type="match status" value="1"/>
</dbReference>
<reference evidence="6" key="2">
    <citation type="submission" date="2007-04" db="EMBL/GenBank/DDBJ databases">
        <title>Complete genome sequence of the nitrogen-fixing bacterium Azorhizobium caulinodans ORS571.</title>
        <authorList>
            <person name="Lee K.B."/>
            <person name="Backer P.D."/>
            <person name="Aono T."/>
            <person name="Liu C.T."/>
            <person name="Suzuki S."/>
            <person name="Suzuki T."/>
            <person name="Kaneko T."/>
            <person name="Yamada M."/>
            <person name="Tabata S."/>
            <person name="Kupfer D.M."/>
            <person name="Najar F.Z."/>
            <person name="Wiley G.B."/>
            <person name="Roe B."/>
            <person name="Binnewies T."/>
            <person name="Ussery D."/>
            <person name="Vereecke D."/>
            <person name="Gevers D."/>
            <person name="Holsters M."/>
            <person name="Oyaizu H."/>
        </authorList>
    </citation>
    <scope>NUCLEOTIDE SEQUENCE [LARGE SCALE GENOMIC DNA]</scope>
    <source>
        <strain evidence="6">ATCC 43989 / DSM 5975 / JCM 20966 / LMG 6465 / NBRC 14845 / NCIMB 13405 / ORS 571</strain>
    </source>
</reference>
<dbReference type="AlphaFoldDB" id="A8I165"/>
<organism evidence="5 6">
    <name type="scientific">Azorhizobium caulinodans (strain ATCC 43989 / DSM 5975 / JCM 20966 / LMG 6465 / NBRC 14845 / NCIMB 13405 / ORS 571)</name>
    <dbReference type="NCBI Taxonomy" id="438753"/>
    <lineage>
        <taxon>Bacteria</taxon>
        <taxon>Pseudomonadati</taxon>
        <taxon>Pseudomonadota</taxon>
        <taxon>Alphaproteobacteria</taxon>
        <taxon>Hyphomicrobiales</taxon>
        <taxon>Xanthobacteraceae</taxon>
        <taxon>Azorhizobium</taxon>
    </lineage>
</organism>
<keyword evidence="4" id="KW-1015">Disulfide bond</keyword>
<evidence type="ECO:0000256" key="4">
    <source>
        <dbReference type="PIRSR" id="PIRSR603782-2"/>
    </source>
</evidence>
<evidence type="ECO:0000256" key="2">
    <source>
        <dbReference type="ARBA" id="ARBA00023008"/>
    </source>
</evidence>
<dbReference type="InterPro" id="IPR036249">
    <property type="entry name" value="Thioredoxin-like_sf"/>
</dbReference>
<dbReference type="PANTHER" id="PTHR12151:SF25">
    <property type="entry name" value="LINALOOL DEHYDRATASE_ISOMERASE DOMAIN-CONTAINING PROTEIN"/>
    <property type="match status" value="1"/>
</dbReference>
<feature type="binding site" evidence="3">
    <location>
        <position position="86"/>
    </location>
    <ligand>
        <name>Cu cation</name>
        <dbReference type="ChEBI" id="CHEBI:23378"/>
    </ligand>
</feature>
<reference evidence="5 6" key="5">
    <citation type="journal article" date="2010" name="Appl. Environ. Microbiol.">
        <title>phrR-like gene praR of Azorhizobium caulinodans ORS571 is essential for symbiosis with Sesbania rostrata and is involved in expression of reb genes.</title>
        <authorList>
            <person name="Akiba N."/>
            <person name="Aono T."/>
            <person name="Toyazaki H."/>
            <person name="Sato S."/>
            <person name="Oyaizu H."/>
        </authorList>
    </citation>
    <scope>NUCLEOTIDE SEQUENCE [LARGE SCALE GENOMIC DNA]</scope>
    <source>
        <strain evidence="6">ATCC 43989 / DSM 5975 / JCM 20966 / LMG 6465 / NBRC 14845 / NCIMB 13405 / ORS 571</strain>
    </source>
</reference>
<evidence type="ECO:0000313" key="5">
    <source>
        <dbReference type="EMBL" id="BAF87337.1"/>
    </source>
</evidence>
<dbReference type="PANTHER" id="PTHR12151">
    <property type="entry name" value="ELECTRON TRANSPORT PROTIN SCO1/SENC FAMILY MEMBER"/>
    <property type="match status" value="1"/>
</dbReference>
<reference evidence="5 6" key="1">
    <citation type="journal article" date="2007" name="Appl. Environ. Microbiol.">
        <title>Rhizobial factors required for stem nodule maturation and maintenance in Sesbania rostrata-Azorhizobium caulinodans ORS571 symbiosis.</title>
        <authorList>
            <person name="Suzuki S."/>
            <person name="Aono T."/>
            <person name="Lee KB."/>
            <person name="Suzuki T."/>
            <person name="Liu CT."/>
            <person name="Miwa H."/>
            <person name="Wakao S."/>
            <person name="Iki T."/>
            <person name="Oyaizu H."/>
        </authorList>
    </citation>
    <scope>NUCLEOTIDE SEQUENCE [LARGE SCALE GENOMIC DNA]</scope>
    <source>
        <strain evidence="6">ATCC 43989 / DSM 5975 / JCM 20966 / LMG 6465 / NBRC 14845 / NCIMB 13405 / ORS 571</strain>
    </source>
</reference>
<reference evidence="5 6" key="6">
    <citation type="journal article" date="2011" name="Appl. Environ. Microbiol.">
        <title>Involvement of the azorhizobial chromosome partition gene (parA) in the onset of bacteroid differentiation during Sesbania rostrata stem nodule development.</title>
        <authorList>
            <person name="Liu CT."/>
            <person name="Lee KB."/>
            <person name="Wang YS."/>
            <person name="Peng MH."/>
            <person name="Lee KT."/>
            <person name="Suzuki S."/>
            <person name="Suzuki T."/>
            <person name="Oyaizu H."/>
        </authorList>
    </citation>
    <scope>NUCLEOTIDE SEQUENCE [LARGE SCALE GENOMIC DNA]</scope>
    <source>
        <strain evidence="6">ATCC 43989 / DSM 5975 / JCM 20966 / LMG 6465 / NBRC 14845 / NCIMB 13405 / ORS 571</strain>
    </source>
</reference>
<evidence type="ECO:0000256" key="3">
    <source>
        <dbReference type="PIRSR" id="PIRSR603782-1"/>
    </source>
</evidence>
<sequence length="216" mass="23296">MTTTSQPIGRRRLPLLLLLIALAIAGAIALSVYVSNFLLGREPSVRTSVGGPFRLASSKGEVLSSDDLKGKPFAIFFGFTHCPDVCPTTLWDMSQSLERLRTGGLGLPVLFVSLDPERDTPQVLASYIDAFDTQIVGLSGTSEEIARLARAYRVYWKRVPGKDGDYTLDHTATVYLMDARGQFAGTIGYGEDASSRDAKLRRLIAGEPSAVGHSGS</sequence>
<gene>
    <name evidence="5" type="ordered locus">AZC_1339</name>
</gene>
<dbReference type="Proteomes" id="UP000000270">
    <property type="component" value="Chromosome"/>
</dbReference>
<dbReference type="Pfam" id="PF02630">
    <property type="entry name" value="SCO1-SenC"/>
    <property type="match status" value="1"/>
</dbReference>
<feature type="disulfide bond" description="Redox-active" evidence="4">
    <location>
        <begin position="82"/>
        <end position="86"/>
    </location>
</feature>
<name>A8I165_AZOC5</name>
<dbReference type="HOGENOM" id="CLU_050131_3_1_5"/>
<feature type="binding site" evidence="3">
    <location>
        <position position="170"/>
    </location>
    <ligand>
        <name>Cu cation</name>
        <dbReference type="ChEBI" id="CHEBI:23378"/>
    </ligand>
</feature>
<comment type="similarity">
    <text evidence="1">Belongs to the SCO1/2 family.</text>
</comment>
<protein>
    <submittedName>
        <fullName evidence="5">Electron transport SCO1/SenC protein</fullName>
    </submittedName>
</protein>
<dbReference type="Gene3D" id="3.40.30.10">
    <property type="entry name" value="Glutaredoxin"/>
    <property type="match status" value="1"/>
</dbReference>
<evidence type="ECO:0000256" key="1">
    <source>
        <dbReference type="ARBA" id="ARBA00010996"/>
    </source>
</evidence>
<dbReference type="InterPro" id="IPR003782">
    <property type="entry name" value="SCO1/SenC"/>
</dbReference>
<keyword evidence="2 3" id="KW-0186">Copper</keyword>
<proteinExistence type="inferred from homology"/>
<dbReference type="GO" id="GO:0046872">
    <property type="term" value="F:metal ion binding"/>
    <property type="evidence" value="ECO:0007669"/>
    <property type="project" value="UniProtKB-KW"/>
</dbReference>
<feature type="binding site" evidence="3">
    <location>
        <position position="82"/>
    </location>
    <ligand>
        <name>Cu cation</name>
        <dbReference type="ChEBI" id="CHEBI:23378"/>
    </ligand>
</feature>
<dbReference type="eggNOG" id="COG1999">
    <property type="taxonomic scope" value="Bacteria"/>
</dbReference>
<evidence type="ECO:0000313" key="6">
    <source>
        <dbReference type="Proteomes" id="UP000000270"/>
    </source>
</evidence>
<dbReference type="CDD" id="cd02968">
    <property type="entry name" value="SCO"/>
    <property type="match status" value="1"/>
</dbReference>
<dbReference type="SUPFAM" id="SSF52833">
    <property type="entry name" value="Thioredoxin-like"/>
    <property type="match status" value="1"/>
</dbReference>